<dbReference type="Proteomes" id="UP000034071">
    <property type="component" value="Chromosome"/>
</dbReference>
<gene>
    <name evidence="1" type="ORF">TQ33_0536</name>
</gene>
<dbReference type="KEGG" id="kge:TQ33_0536"/>
<protein>
    <submittedName>
        <fullName evidence="1">Uncharacterized protein</fullName>
    </submittedName>
</protein>
<dbReference type="AlphaFoldDB" id="A0A0F6RBF7"/>
<proteinExistence type="predicted"/>
<dbReference type="EMBL" id="CP010975">
    <property type="protein sequence ID" value="AKE51518.1"/>
    <property type="molecule type" value="Genomic_DNA"/>
</dbReference>
<evidence type="ECO:0000313" key="1">
    <source>
        <dbReference type="EMBL" id="AKE51518.1"/>
    </source>
</evidence>
<keyword evidence="2" id="KW-1185">Reference proteome</keyword>
<reference evidence="1 2" key="1">
    <citation type="submission" date="2015-02" db="EMBL/GenBank/DDBJ databases">
        <title>Complete genome sequence of Kangiella geojedonensis strain YCS-5T.</title>
        <authorList>
            <person name="Kim K.M."/>
        </authorList>
    </citation>
    <scope>NUCLEOTIDE SEQUENCE [LARGE SCALE GENOMIC DNA]</scope>
    <source>
        <strain evidence="1 2">YCS-5</strain>
    </source>
</reference>
<organism evidence="1 2">
    <name type="scientific">Kangiella geojedonensis</name>
    <dbReference type="NCBI Taxonomy" id="914150"/>
    <lineage>
        <taxon>Bacteria</taxon>
        <taxon>Pseudomonadati</taxon>
        <taxon>Pseudomonadota</taxon>
        <taxon>Gammaproteobacteria</taxon>
        <taxon>Kangiellales</taxon>
        <taxon>Kangiellaceae</taxon>
        <taxon>Kangiella</taxon>
    </lineage>
</organism>
<accession>A0A0F6RBF7</accession>
<sequence>MRIFITSSIALLLLTGFTGNQSLEVDSQDDSIDYNGDGHPDVTYDYYEDYFYEFIDRNYDLKTDVSNKFNYEDNLPIQTTYDNNFDGYPETKVFYQNGWVDYSFVDINNDNKFDVYESYEYGVLKFS</sequence>
<evidence type="ECO:0000313" key="2">
    <source>
        <dbReference type="Proteomes" id="UP000034071"/>
    </source>
</evidence>
<name>A0A0F6RBF7_9GAMM</name>
<dbReference type="RefSeq" id="WP_046560700.1">
    <property type="nucleotide sequence ID" value="NZ_CP010975.1"/>
</dbReference>
<dbReference type="HOGENOM" id="CLU_1967594_0_0_6"/>